<reference evidence="1 2" key="1">
    <citation type="submission" date="2023-05" db="EMBL/GenBank/DDBJ databases">
        <title>Comparative genomics reveals the evidence of polycyclic aromatic hydrocarbons degradation in moderately halophilic genus Pontibacillus.</title>
        <authorList>
            <person name="Yang H."/>
            <person name="Qian Z."/>
        </authorList>
    </citation>
    <scope>NUCLEOTIDE SEQUENCE [LARGE SCALE GENOMIC DNA]</scope>
    <source>
        <strain evidence="2">HN14</strain>
    </source>
</reference>
<dbReference type="EMBL" id="CP126446">
    <property type="protein sequence ID" value="WIF99689.1"/>
    <property type="molecule type" value="Genomic_DNA"/>
</dbReference>
<gene>
    <name evidence="1" type="ORF">QNI29_08555</name>
</gene>
<name>A0ABY8V4B7_9BACI</name>
<protein>
    <submittedName>
        <fullName evidence="1">Uncharacterized protein</fullName>
    </submittedName>
</protein>
<dbReference type="Proteomes" id="UP001236652">
    <property type="component" value="Chromosome"/>
</dbReference>
<evidence type="ECO:0000313" key="2">
    <source>
        <dbReference type="Proteomes" id="UP001236652"/>
    </source>
</evidence>
<accession>A0ABY8V4B7</accession>
<keyword evidence="2" id="KW-1185">Reference proteome</keyword>
<proteinExistence type="predicted"/>
<organism evidence="1 2">
    <name type="scientific">Pontibacillus chungwhensis</name>
    <dbReference type="NCBI Taxonomy" id="265426"/>
    <lineage>
        <taxon>Bacteria</taxon>
        <taxon>Bacillati</taxon>
        <taxon>Bacillota</taxon>
        <taxon>Bacilli</taxon>
        <taxon>Bacillales</taxon>
        <taxon>Bacillaceae</taxon>
        <taxon>Pontibacillus</taxon>
    </lineage>
</organism>
<sequence>MSGKQINTYLSIKLTLFDSSIRVLPKTTINTSKEPIGETYSIKSLILLDIGRVGEGSLLVRVMLTYSKNDKDN</sequence>
<dbReference type="RefSeq" id="WP_231416044.1">
    <property type="nucleotide sequence ID" value="NZ_CP126446.1"/>
</dbReference>
<evidence type="ECO:0000313" key="1">
    <source>
        <dbReference type="EMBL" id="WIF99689.1"/>
    </source>
</evidence>